<accession>A0A2J6RAB7</accession>
<dbReference type="AlphaFoldDB" id="A0A2J6RAB7"/>
<reference evidence="1 2" key="1">
    <citation type="submission" date="2016-04" db="EMBL/GenBank/DDBJ databases">
        <title>A degradative enzymes factory behind the ericoid mycorrhizal symbiosis.</title>
        <authorList>
            <consortium name="DOE Joint Genome Institute"/>
            <person name="Martino E."/>
            <person name="Morin E."/>
            <person name="Grelet G."/>
            <person name="Kuo A."/>
            <person name="Kohler A."/>
            <person name="Daghino S."/>
            <person name="Barry K."/>
            <person name="Choi C."/>
            <person name="Cichocki N."/>
            <person name="Clum A."/>
            <person name="Copeland A."/>
            <person name="Hainaut M."/>
            <person name="Haridas S."/>
            <person name="Labutti K."/>
            <person name="Lindquist E."/>
            <person name="Lipzen A."/>
            <person name="Khouja H.-R."/>
            <person name="Murat C."/>
            <person name="Ohm R."/>
            <person name="Olson A."/>
            <person name="Spatafora J."/>
            <person name="Veneault-Fourrey C."/>
            <person name="Henrissat B."/>
            <person name="Grigoriev I."/>
            <person name="Martin F."/>
            <person name="Perotto S."/>
        </authorList>
    </citation>
    <scope>NUCLEOTIDE SEQUENCE [LARGE SCALE GENOMIC DNA]</scope>
    <source>
        <strain evidence="1 2">F</strain>
    </source>
</reference>
<name>A0A2J6RAB7_HYAVF</name>
<organism evidence="1 2">
    <name type="scientific">Hyaloscypha variabilis (strain UAMH 11265 / GT02V1 / F)</name>
    <name type="common">Meliniomyces variabilis</name>
    <dbReference type="NCBI Taxonomy" id="1149755"/>
    <lineage>
        <taxon>Eukaryota</taxon>
        <taxon>Fungi</taxon>
        <taxon>Dikarya</taxon>
        <taxon>Ascomycota</taxon>
        <taxon>Pezizomycotina</taxon>
        <taxon>Leotiomycetes</taxon>
        <taxon>Helotiales</taxon>
        <taxon>Hyaloscyphaceae</taxon>
        <taxon>Hyaloscypha</taxon>
        <taxon>Hyaloscypha variabilis</taxon>
    </lineage>
</organism>
<protein>
    <submittedName>
        <fullName evidence="1">Uncharacterized protein</fullName>
    </submittedName>
</protein>
<dbReference type="EMBL" id="KZ613952">
    <property type="protein sequence ID" value="PMD35472.1"/>
    <property type="molecule type" value="Genomic_DNA"/>
</dbReference>
<sequence length="178" mass="19594">MLAIASCSRLQATMHTPFVFEERGARLLVVGCQLSVVSCQLSVVSCQLLVARTQGRLTPGLWPRAGKRVGDHRWWGTNGTIVTMERWIHWRSRVESSVARPPGIALQATVQGPFASCCSRLSSYSIRRVWGGPSPRVSRSPLFHSPQSAVPLATREYWLAIVGDGPRLPVSPSPRAYC</sequence>
<dbReference type="Proteomes" id="UP000235786">
    <property type="component" value="Unassembled WGS sequence"/>
</dbReference>
<keyword evidence="2" id="KW-1185">Reference proteome</keyword>
<evidence type="ECO:0000313" key="2">
    <source>
        <dbReference type="Proteomes" id="UP000235786"/>
    </source>
</evidence>
<proteinExistence type="predicted"/>
<gene>
    <name evidence="1" type="ORF">L207DRAFT_115765</name>
</gene>
<evidence type="ECO:0000313" key="1">
    <source>
        <dbReference type="EMBL" id="PMD35472.1"/>
    </source>
</evidence>